<proteinExistence type="inferred from homology"/>
<feature type="domain" description="RNA polymerase sigma-70 region 2" evidence="5">
    <location>
        <begin position="12"/>
        <end position="77"/>
    </location>
</feature>
<dbReference type="GO" id="GO:0016987">
    <property type="term" value="F:sigma factor activity"/>
    <property type="evidence" value="ECO:0007669"/>
    <property type="project" value="UniProtKB-KW"/>
</dbReference>
<evidence type="ECO:0000259" key="7">
    <source>
        <dbReference type="Pfam" id="PF20239"/>
    </source>
</evidence>
<dbReference type="Gene3D" id="1.10.1740.10">
    <property type="match status" value="1"/>
</dbReference>
<evidence type="ECO:0000259" key="6">
    <source>
        <dbReference type="Pfam" id="PF08281"/>
    </source>
</evidence>
<dbReference type="Gene3D" id="1.25.40.10">
    <property type="entry name" value="Tetratricopeptide repeat domain"/>
    <property type="match status" value="1"/>
</dbReference>
<dbReference type="InterPro" id="IPR014284">
    <property type="entry name" value="RNA_pol_sigma-70_dom"/>
</dbReference>
<keyword evidence="2" id="KW-0805">Transcription regulation</keyword>
<feature type="domain" description="DUF6596" evidence="7">
    <location>
        <begin position="178"/>
        <end position="278"/>
    </location>
</feature>
<evidence type="ECO:0000256" key="2">
    <source>
        <dbReference type="ARBA" id="ARBA00023015"/>
    </source>
</evidence>
<comment type="caution">
    <text evidence="8">The sequence shown here is derived from an EMBL/GenBank/DDBJ whole genome shotgun (WGS) entry which is preliminary data.</text>
</comment>
<feature type="domain" description="RNA polymerase sigma factor 70 region 4 type 2" evidence="6">
    <location>
        <begin position="109"/>
        <end position="160"/>
    </location>
</feature>
<dbReference type="NCBIfam" id="TIGR02937">
    <property type="entry name" value="sigma70-ECF"/>
    <property type="match status" value="1"/>
</dbReference>
<dbReference type="GO" id="GO:0003677">
    <property type="term" value="F:DNA binding"/>
    <property type="evidence" value="ECO:0007669"/>
    <property type="project" value="InterPro"/>
</dbReference>
<protein>
    <submittedName>
        <fullName evidence="8">RNA polymerase ECF family sigma subunit</fullName>
    </submittedName>
</protein>
<sequence length="403" mass="44333">MTVSADDVAAVFRQEHGRAVAVLTRVFGDLDLAEDTVQEAFAAALEKWPEQGLPPSPAGWIITTARNRGIDRLRREAARADKYAQAALLHAEDTPVEEGPVHDDRLRLIFTCCHPALALNVRVALTLRLLGGLTTTEIARAFLVPEPTMAQRLVRAKTKIRAAGIPYRIPADADLPDRLRGVLAVVYLIFGEGYAASSGDDLIRTELCAEAIRLGRVLVDLMPDEPEAAGLLALMLLQESRAAARTAEDGTLIPLPEQDRTKWDQHLVAEGQALVRRCLRRDQPGPYQLQAAINAVHSDAASAEETDWRQIVQLYDHLMTMTPTPVVALNRAVAVAETTGPAEALTLVEALDLDTYYLFHAIRADLLRRLDRPEEAATAYKKALTLTASKPEQTHLHRRLTEL</sequence>
<dbReference type="PANTHER" id="PTHR47756">
    <property type="entry name" value="BLL6612 PROTEIN-RELATED"/>
    <property type="match status" value="1"/>
</dbReference>
<evidence type="ECO:0000313" key="8">
    <source>
        <dbReference type="EMBL" id="TWD79620.1"/>
    </source>
</evidence>
<dbReference type="Proteomes" id="UP000318380">
    <property type="component" value="Unassembled WGS sequence"/>
</dbReference>
<evidence type="ECO:0000256" key="3">
    <source>
        <dbReference type="ARBA" id="ARBA00023082"/>
    </source>
</evidence>
<dbReference type="AlphaFoldDB" id="A0A561BL60"/>
<dbReference type="InterPro" id="IPR007627">
    <property type="entry name" value="RNA_pol_sigma70_r2"/>
</dbReference>
<dbReference type="InterPro" id="IPR046531">
    <property type="entry name" value="DUF6596"/>
</dbReference>
<keyword evidence="9" id="KW-1185">Reference proteome</keyword>
<gene>
    <name evidence="8" type="ORF">FB561_0684</name>
</gene>
<dbReference type="Pfam" id="PF08281">
    <property type="entry name" value="Sigma70_r4_2"/>
    <property type="match status" value="1"/>
</dbReference>
<comment type="similarity">
    <text evidence="1">Belongs to the sigma-70 factor family. ECF subfamily.</text>
</comment>
<evidence type="ECO:0000256" key="4">
    <source>
        <dbReference type="ARBA" id="ARBA00023163"/>
    </source>
</evidence>
<dbReference type="Gene3D" id="1.10.10.10">
    <property type="entry name" value="Winged helix-like DNA-binding domain superfamily/Winged helix DNA-binding domain"/>
    <property type="match status" value="1"/>
</dbReference>
<dbReference type="InterPro" id="IPR036388">
    <property type="entry name" value="WH-like_DNA-bd_sf"/>
</dbReference>
<dbReference type="InterPro" id="IPR013325">
    <property type="entry name" value="RNA_pol_sigma_r2"/>
</dbReference>
<dbReference type="Pfam" id="PF20239">
    <property type="entry name" value="DUF6596"/>
    <property type="match status" value="1"/>
</dbReference>
<evidence type="ECO:0000313" key="9">
    <source>
        <dbReference type="Proteomes" id="UP000318380"/>
    </source>
</evidence>
<dbReference type="GO" id="GO:0006352">
    <property type="term" value="P:DNA-templated transcription initiation"/>
    <property type="evidence" value="ECO:0007669"/>
    <property type="project" value="InterPro"/>
</dbReference>
<evidence type="ECO:0000256" key="1">
    <source>
        <dbReference type="ARBA" id="ARBA00010641"/>
    </source>
</evidence>
<organism evidence="8 9">
    <name type="scientific">Kribbella amoyensis</name>
    <dbReference type="NCBI Taxonomy" id="996641"/>
    <lineage>
        <taxon>Bacteria</taxon>
        <taxon>Bacillati</taxon>
        <taxon>Actinomycetota</taxon>
        <taxon>Actinomycetes</taxon>
        <taxon>Propionibacteriales</taxon>
        <taxon>Kribbellaceae</taxon>
        <taxon>Kribbella</taxon>
    </lineage>
</organism>
<dbReference type="InterPro" id="IPR013249">
    <property type="entry name" value="RNA_pol_sigma70_r4_t2"/>
</dbReference>
<dbReference type="SUPFAM" id="SSF88659">
    <property type="entry name" value="Sigma3 and sigma4 domains of RNA polymerase sigma factors"/>
    <property type="match status" value="1"/>
</dbReference>
<name>A0A561BL60_9ACTN</name>
<reference evidence="8 9" key="1">
    <citation type="submission" date="2019-06" db="EMBL/GenBank/DDBJ databases">
        <title>Sequencing the genomes of 1000 actinobacteria strains.</title>
        <authorList>
            <person name="Klenk H.-P."/>
        </authorList>
    </citation>
    <scope>NUCLEOTIDE SEQUENCE [LARGE SCALE GENOMIC DNA]</scope>
    <source>
        <strain evidence="8 9">DSM 24683</strain>
    </source>
</reference>
<dbReference type="RefSeq" id="WP_145802898.1">
    <property type="nucleotide sequence ID" value="NZ_VIVK01000001.1"/>
</dbReference>
<dbReference type="InterPro" id="IPR011990">
    <property type="entry name" value="TPR-like_helical_dom_sf"/>
</dbReference>
<evidence type="ECO:0000259" key="5">
    <source>
        <dbReference type="Pfam" id="PF04542"/>
    </source>
</evidence>
<keyword evidence="4" id="KW-0804">Transcription</keyword>
<dbReference type="OrthoDB" id="9780299at2"/>
<dbReference type="Pfam" id="PF04542">
    <property type="entry name" value="Sigma70_r2"/>
    <property type="match status" value="1"/>
</dbReference>
<keyword evidence="3" id="KW-0731">Sigma factor</keyword>
<dbReference type="InterPro" id="IPR013324">
    <property type="entry name" value="RNA_pol_sigma_r3/r4-like"/>
</dbReference>
<dbReference type="EMBL" id="VIVK01000001">
    <property type="protein sequence ID" value="TWD79620.1"/>
    <property type="molecule type" value="Genomic_DNA"/>
</dbReference>
<accession>A0A561BL60</accession>
<dbReference type="PANTHER" id="PTHR47756:SF2">
    <property type="entry name" value="BLL6612 PROTEIN"/>
    <property type="match status" value="1"/>
</dbReference>
<dbReference type="SUPFAM" id="SSF88946">
    <property type="entry name" value="Sigma2 domain of RNA polymerase sigma factors"/>
    <property type="match status" value="1"/>
</dbReference>